<accession>A0A2P4UE24</accession>
<comment type="caution">
    <text evidence="1">The sequence shown here is derived from an EMBL/GenBank/DDBJ whole genome shotgun (WGS) entry which is preliminary data.</text>
</comment>
<keyword evidence="2" id="KW-1185">Reference proteome</keyword>
<name>A0A2P4UE24_9ACTN</name>
<dbReference type="Proteomes" id="UP000242367">
    <property type="component" value="Unassembled WGS sequence"/>
</dbReference>
<sequence length="43" mass="4285">MALIQLAMGCSAGWTNSKNKGVVAIANQPAIKLGTGELPSADG</sequence>
<evidence type="ECO:0000313" key="1">
    <source>
        <dbReference type="EMBL" id="POM23314.1"/>
    </source>
</evidence>
<protein>
    <submittedName>
        <fullName evidence="1">Uncharacterized protein</fullName>
    </submittedName>
</protein>
<dbReference type="EMBL" id="MTBP01000003">
    <property type="protein sequence ID" value="POM23314.1"/>
    <property type="molecule type" value="Genomic_DNA"/>
</dbReference>
<organism evidence="1 2">
    <name type="scientific">Actinomadura rubteroloni</name>
    <dbReference type="NCBI Taxonomy" id="1926885"/>
    <lineage>
        <taxon>Bacteria</taxon>
        <taxon>Bacillati</taxon>
        <taxon>Actinomycetota</taxon>
        <taxon>Actinomycetes</taxon>
        <taxon>Streptosporangiales</taxon>
        <taxon>Thermomonosporaceae</taxon>
        <taxon>Actinomadura</taxon>
    </lineage>
</organism>
<gene>
    <name evidence="1" type="ORF">BTM25_44670</name>
</gene>
<evidence type="ECO:0000313" key="2">
    <source>
        <dbReference type="Proteomes" id="UP000242367"/>
    </source>
</evidence>
<dbReference type="AlphaFoldDB" id="A0A2P4UE24"/>
<reference evidence="1 2" key="1">
    <citation type="journal article" date="2017" name="Chemistry">
        <title>Isolation, Biosynthesis and Chemical Modifications of Rubterolones A-F: Rare Tropolone Alkaloids from Actinomadura sp. 5-2.</title>
        <authorList>
            <person name="Guo H."/>
            <person name="Benndorf R."/>
            <person name="Leichnitz D."/>
            <person name="Klassen J.L."/>
            <person name="Vollmers J."/>
            <person name="Gorls H."/>
            <person name="Steinacker M."/>
            <person name="Weigel C."/>
            <person name="Dahse H.M."/>
            <person name="Kaster A.K."/>
            <person name="de Beer Z.W."/>
            <person name="Poulsen M."/>
            <person name="Beemelmanns C."/>
        </authorList>
    </citation>
    <scope>NUCLEOTIDE SEQUENCE [LARGE SCALE GENOMIC DNA]</scope>
    <source>
        <strain evidence="1 2">5-2</strain>
    </source>
</reference>
<proteinExistence type="predicted"/>